<evidence type="ECO:0000313" key="2">
    <source>
        <dbReference type="EMBL" id="TQM96504.1"/>
    </source>
</evidence>
<dbReference type="EMBL" id="VFPU01000001">
    <property type="protein sequence ID" value="TQM96504.1"/>
    <property type="molecule type" value="Genomic_DNA"/>
</dbReference>
<organism evidence="2 3">
    <name type="scientific">Ornithinimicrobium humiphilum</name>
    <dbReference type="NCBI Taxonomy" id="125288"/>
    <lineage>
        <taxon>Bacteria</taxon>
        <taxon>Bacillati</taxon>
        <taxon>Actinomycetota</taxon>
        <taxon>Actinomycetes</taxon>
        <taxon>Micrococcales</taxon>
        <taxon>Ornithinimicrobiaceae</taxon>
        <taxon>Ornithinimicrobium</taxon>
    </lineage>
</organism>
<dbReference type="OrthoDB" id="5243842at2"/>
<dbReference type="InterPro" id="IPR045443">
    <property type="entry name" value="DUF6504"/>
</dbReference>
<dbReference type="RefSeq" id="WP_141818112.1">
    <property type="nucleotide sequence ID" value="NZ_BAAAIL010000003.1"/>
</dbReference>
<evidence type="ECO:0000313" key="3">
    <source>
        <dbReference type="Proteomes" id="UP000315133"/>
    </source>
</evidence>
<comment type="caution">
    <text evidence="2">The sequence shown here is derived from an EMBL/GenBank/DDBJ whole genome shotgun (WGS) entry which is preliminary data.</text>
</comment>
<protein>
    <recommendedName>
        <fullName evidence="1">DUF6504 domain-containing protein</fullName>
    </recommendedName>
</protein>
<dbReference type="Proteomes" id="UP000315133">
    <property type="component" value="Unassembled WGS sequence"/>
</dbReference>
<gene>
    <name evidence="2" type="ORF">FB476_1372</name>
</gene>
<proteinExistence type="predicted"/>
<dbReference type="AlphaFoldDB" id="A0A543KN73"/>
<sequence length="132" mass="14651">MSRRYQDPVEVRLGDPVEHRVRLEPGWCRGAQPLQEAVRVPTQFLWQGRVHVVRGVLAQWSQRVPWWRTEAGGAREEARAGGGAGVGDGATTTLAALEQQVWRVEATAGRAHGSGVYDLVSGERWLLERVSD</sequence>
<name>A0A543KN73_9MICO</name>
<dbReference type="Pfam" id="PF20114">
    <property type="entry name" value="DUF6504"/>
    <property type="match status" value="1"/>
</dbReference>
<feature type="domain" description="DUF6504" evidence="1">
    <location>
        <begin position="1"/>
        <end position="120"/>
    </location>
</feature>
<accession>A0A543KN73</accession>
<evidence type="ECO:0000259" key="1">
    <source>
        <dbReference type="Pfam" id="PF20114"/>
    </source>
</evidence>
<reference evidence="2 3" key="1">
    <citation type="submission" date="2019-06" db="EMBL/GenBank/DDBJ databases">
        <title>Sequencing the genomes of 1000 actinobacteria strains.</title>
        <authorList>
            <person name="Klenk H.-P."/>
        </authorList>
    </citation>
    <scope>NUCLEOTIDE SEQUENCE [LARGE SCALE GENOMIC DNA]</scope>
    <source>
        <strain evidence="2 3">DSM 12362</strain>
    </source>
</reference>
<keyword evidence="3" id="KW-1185">Reference proteome</keyword>